<feature type="region of interest" description="Disordered" evidence="1">
    <location>
        <begin position="207"/>
        <end position="276"/>
    </location>
</feature>
<evidence type="ECO:0000313" key="2">
    <source>
        <dbReference type="EMBL" id="OAP59007.1"/>
    </source>
</evidence>
<dbReference type="RefSeq" id="XP_018692374.1">
    <property type="nucleotide sequence ID" value="XM_018837814.1"/>
</dbReference>
<feature type="compositionally biased region" description="Basic and acidic residues" evidence="1">
    <location>
        <begin position="266"/>
        <end position="276"/>
    </location>
</feature>
<name>A0A178ZGT4_9EURO</name>
<feature type="compositionally biased region" description="Basic and acidic residues" evidence="1">
    <location>
        <begin position="15"/>
        <end position="26"/>
    </location>
</feature>
<evidence type="ECO:0000313" key="3">
    <source>
        <dbReference type="Proteomes" id="UP000078343"/>
    </source>
</evidence>
<sequence length="276" mass="30656">MASAFAFLETPNRGVPDRRHSTEHLRATSTLVPRNSSSVSLSSRKSEPGWFGAMNNVDRSRASSVPVQPSTKPSSGLSKLFGRKEKKEKKDMDHIVLTSRHAAAVKTKLALDPKYKNVRRDSASSERLAGSQNITHMSAGELEMRHPHSGSPSLHAARNKADLPALTRIISGDEADEPDEWEKMRDEWRQRKVPTLDTQIIEGQVLDTRCSGPSTPTEKDMKEPETPPPQATEPRGTRIPSVTTTTGDADYQPRPARTHTPIGGRWKKDEKGVWKR</sequence>
<feature type="compositionally biased region" description="Polar residues" evidence="1">
    <location>
        <begin position="62"/>
        <end position="77"/>
    </location>
</feature>
<dbReference type="GeneID" id="30010472"/>
<feature type="region of interest" description="Disordered" evidence="1">
    <location>
        <begin position="1"/>
        <end position="91"/>
    </location>
</feature>
<proteinExistence type="predicted"/>
<keyword evidence="3" id="KW-1185">Reference proteome</keyword>
<dbReference type="OrthoDB" id="4152391at2759"/>
<feature type="compositionally biased region" description="Basic and acidic residues" evidence="1">
    <location>
        <begin position="82"/>
        <end position="91"/>
    </location>
</feature>
<reference evidence="2 3" key="1">
    <citation type="submission" date="2016-04" db="EMBL/GenBank/DDBJ databases">
        <title>Draft genome of Fonsecaea erecta CBS 125763.</title>
        <authorList>
            <person name="Weiss V.A."/>
            <person name="Vicente V.A."/>
            <person name="Raittz R.T."/>
            <person name="Moreno L.F."/>
            <person name="De Souza E.M."/>
            <person name="Pedrosa F.O."/>
            <person name="Steffens M.B."/>
            <person name="Faoro H."/>
            <person name="Tadra-Sfeir M.Z."/>
            <person name="Najafzadeh M.J."/>
            <person name="Felipe M.S."/>
            <person name="Teixeira M."/>
            <person name="Sun J."/>
            <person name="Xi L."/>
            <person name="Gomes R."/>
            <person name="De Azevedo C.M."/>
            <person name="Salgado C.G."/>
            <person name="Da Silva M.B."/>
            <person name="Nascimento M.F."/>
            <person name="Queiroz-Telles F."/>
            <person name="Attili D.S."/>
            <person name="Gorbushina A."/>
        </authorList>
    </citation>
    <scope>NUCLEOTIDE SEQUENCE [LARGE SCALE GENOMIC DNA]</scope>
    <source>
        <strain evidence="2 3">CBS 125763</strain>
    </source>
</reference>
<protein>
    <submittedName>
        <fullName evidence="2">Uncharacterized protein</fullName>
    </submittedName>
</protein>
<dbReference type="AlphaFoldDB" id="A0A178ZGT4"/>
<comment type="caution">
    <text evidence="2">The sequence shown here is derived from an EMBL/GenBank/DDBJ whole genome shotgun (WGS) entry which is preliminary data.</text>
</comment>
<gene>
    <name evidence="2" type="ORF">AYL99_06304</name>
</gene>
<organism evidence="2 3">
    <name type="scientific">Fonsecaea erecta</name>
    <dbReference type="NCBI Taxonomy" id="1367422"/>
    <lineage>
        <taxon>Eukaryota</taxon>
        <taxon>Fungi</taxon>
        <taxon>Dikarya</taxon>
        <taxon>Ascomycota</taxon>
        <taxon>Pezizomycotina</taxon>
        <taxon>Eurotiomycetes</taxon>
        <taxon>Chaetothyriomycetidae</taxon>
        <taxon>Chaetothyriales</taxon>
        <taxon>Herpotrichiellaceae</taxon>
        <taxon>Fonsecaea</taxon>
    </lineage>
</organism>
<dbReference type="EMBL" id="LVYI01000005">
    <property type="protein sequence ID" value="OAP59007.1"/>
    <property type="molecule type" value="Genomic_DNA"/>
</dbReference>
<evidence type="ECO:0000256" key="1">
    <source>
        <dbReference type="SAM" id="MobiDB-lite"/>
    </source>
</evidence>
<accession>A0A178ZGT4</accession>
<dbReference type="Proteomes" id="UP000078343">
    <property type="component" value="Unassembled WGS sequence"/>
</dbReference>